<dbReference type="AlphaFoldDB" id="A0A0J0HHV6"/>
<evidence type="ECO:0000313" key="2">
    <source>
        <dbReference type="EMBL" id="KLQ06386.1"/>
    </source>
</evidence>
<dbReference type="KEGG" id="ecls:LI67_022360"/>
<accession>A0A0J0HHV6</accession>
<name>A0A0J0HHV6_9ENTR</name>
<protein>
    <submittedName>
        <fullName evidence="2">Uncharacterized protein</fullName>
    </submittedName>
</protein>
<comment type="caution">
    <text evidence="2">The sequence shown here is derived from an EMBL/GenBank/DDBJ whole genome shotgun (WGS) entry which is preliminary data.</text>
</comment>
<organism evidence="2 3">
    <name type="scientific">Enterobacter roggenkampii</name>
    <dbReference type="NCBI Taxonomy" id="1812935"/>
    <lineage>
        <taxon>Bacteria</taxon>
        <taxon>Pseudomonadati</taxon>
        <taxon>Pseudomonadota</taxon>
        <taxon>Gammaproteobacteria</taxon>
        <taxon>Enterobacterales</taxon>
        <taxon>Enterobacteriaceae</taxon>
        <taxon>Enterobacter</taxon>
        <taxon>Enterobacter cloacae complex</taxon>
    </lineage>
</organism>
<sequence>MGVCPDNIINLLIQLIILICLTLSRVCALVRKASIKRRAESLA</sequence>
<keyword evidence="1" id="KW-0472">Membrane</keyword>
<evidence type="ECO:0000313" key="3">
    <source>
        <dbReference type="Proteomes" id="UP000036013"/>
    </source>
</evidence>
<dbReference type="Proteomes" id="UP000036013">
    <property type="component" value="Unassembled WGS sequence"/>
</dbReference>
<proteinExistence type="predicted"/>
<accession>A0A1S2AMB6</accession>
<keyword evidence="1" id="KW-0812">Transmembrane</keyword>
<evidence type="ECO:0000256" key="1">
    <source>
        <dbReference type="SAM" id="Phobius"/>
    </source>
</evidence>
<feature type="transmembrane region" description="Helical" evidence="1">
    <location>
        <begin position="12"/>
        <end position="30"/>
    </location>
</feature>
<reference evidence="2 3" key="1">
    <citation type="submission" date="2015-06" db="EMBL/GenBank/DDBJ databases">
        <authorList>
            <person name="Adams M."/>
            <person name="Sutton G."/>
            <person name="Nelson K."/>
            <person name="Bonomo R."/>
            <person name="McCorrison J."/>
            <person name="Sanka R."/>
            <person name="Brinkac L."/>
            <person name="Nierman W."/>
        </authorList>
    </citation>
    <scope>NUCLEOTIDE SEQUENCE [LARGE SCALE GENOMIC DNA]</scope>
    <source>
        <strain evidence="2 3">GN02692</strain>
    </source>
</reference>
<gene>
    <name evidence="2" type="ORF">ABF77_05525</name>
</gene>
<dbReference type="EMBL" id="LEDI01000010">
    <property type="protein sequence ID" value="KLQ06386.1"/>
    <property type="molecule type" value="Genomic_DNA"/>
</dbReference>
<keyword evidence="1" id="KW-1133">Transmembrane helix</keyword>